<reference evidence="2 3" key="2">
    <citation type="journal article" date="2019" name="G3 (Bethesda)">
        <title>Hybrid Assembly of the Genome of the Entomopathogenic Nematode Steinernema carpocapsae Identifies the X-Chromosome.</title>
        <authorList>
            <person name="Serra L."/>
            <person name="Macchietto M."/>
            <person name="Macias-Munoz A."/>
            <person name="McGill C.J."/>
            <person name="Rodriguez I.M."/>
            <person name="Rodriguez B."/>
            <person name="Murad R."/>
            <person name="Mortazavi A."/>
        </authorList>
    </citation>
    <scope>NUCLEOTIDE SEQUENCE [LARGE SCALE GENOMIC DNA]</scope>
    <source>
        <strain evidence="2 3">ALL</strain>
    </source>
</reference>
<comment type="caution">
    <text evidence="2">The sequence shown here is derived from an EMBL/GenBank/DDBJ whole genome shotgun (WGS) entry which is preliminary data.</text>
</comment>
<dbReference type="Proteomes" id="UP000298663">
    <property type="component" value="Unassembled WGS sequence"/>
</dbReference>
<organism evidence="2 3">
    <name type="scientific">Steinernema carpocapsae</name>
    <name type="common">Entomopathogenic nematode</name>
    <dbReference type="NCBI Taxonomy" id="34508"/>
    <lineage>
        <taxon>Eukaryota</taxon>
        <taxon>Metazoa</taxon>
        <taxon>Ecdysozoa</taxon>
        <taxon>Nematoda</taxon>
        <taxon>Chromadorea</taxon>
        <taxon>Rhabditida</taxon>
        <taxon>Tylenchina</taxon>
        <taxon>Panagrolaimomorpha</taxon>
        <taxon>Strongyloidoidea</taxon>
        <taxon>Steinernematidae</taxon>
        <taxon>Steinernema</taxon>
    </lineage>
</organism>
<dbReference type="AlphaFoldDB" id="A0A4U5PGC4"/>
<name>A0A4U5PGC4_STECR</name>
<keyword evidence="3" id="KW-1185">Reference proteome</keyword>
<accession>A0A4U5PGC4</accession>
<evidence type="ECO:0000313" key="2">
    <source>
        <dbReference type="EMBL" id="TKR95649.1"/>
    </source>
</evidence>
<evidence type="ECO:0000256" key="1">
    <source>
        <dbReference type="SAM" id="MobiDB-lite"/>
    </source>
</evidence>
<sequence length="103" mass="11381">MQGESTRAPEPIAGLTLFEVTCQTEPQDLQNEEGDPAQLVEELPNEAEEDQVERRADESTDESAEASTGQPVFQPTAVQPALPIYSEPPPAYLLNNEKRTDQR</sequence>
<dbReference type="EMBL" id="AZBU02000002">
    <property type="protein sequence ID" value="TKR95649.1"/>
    <property type="molecule type" value="Genomic_DNA"/>
</dbReference>
<protein>
    <submittedName>
        <fullName evidence="2">Uncharacterized protein</fullName>
    </submittedName>
</protein>
<feature type="compositionally biased region" description="Polar residues" evidence="1">
    <location>
        <begin position="65"/>
        <end position="77"/>
    </location>
</feature>
<feature type="region of interest" description="Disordered" evidence="1">
    <location>
        <begin position="43"/>
        <end position="103"/>
    </location>
</feature>
<reference evidence="2 3" key="1">
    <citation type="journal article" date="2015" name="Genome Biol.">
        <title>Comparative genomics of Steinernema reveals deeply conserved gene regulatory networks.</title>
        <authorList>
            <person name="Dillman A.R."/>
            <person name="Macchietto M."/>
            <person name="Porter C.F."/>
            <person name="Rogers A."/>
            <person name="Williams B."/>
            <person name="Antoshechkin I."/>
            <person name="Lee M.M."/>
            <person name="Goodwin Z."/>
            <person name="Lu X."/>
            <person name="Lewis E.E."/>
            <person name="Goodrich-Blair H."/>
            <person name="Stock S.P."/>
            <person name="Adams B.J."/>
            <person name="Sternberg P.W."/>
            <person name="Mortazavi A."/>
        </authorList>
    </citation>
    <scope>NUCLEOTIDE SEQUENCE [LARGE SCALE GENOMIC DNA]</scope>
    <source>
        <strain evidence="2 3">ALL</strain>
    </source>
</reference>
<proteinExistence type="predicted"/>
<evidence type="ECO:0000313" key="3">
    <source>
        <dbReference type="Proteomes" id="UP000298663"/>
    </source>
</evidence>
<gene>
    <name evidence="2" type="ORF">L596_009788</name>
</gene>